<evidence type="ECO:0000313" key="2">
    <source>
        <dbReference type="EMBL" id="PSL50637.1"/>
    </source>
</evidence>
<reference evidence="2 3" key="1">
    <citation type="submission" date="2018-03" db="EMBL/GenBank/DDBJ databases">
        <title>Genomic Encyclopedia of Type Strains, Phase III (KMG-III): the genomes of soil and plant-associated and newly described type strains.</title>
        <authorList>
            <person name="Whitman W."/>
        </authorList>
    </citation>
    <scope>NUCLEOTIDE SEQUENCE [LARGE SCALE GENOMIC DNA]</scope>
    <source>
        <strain evidence="2 3">CGMCC 1.07653</strain>
    </source>
</reference>
<feature type="transmembrane region" description="Helical" evidence="1">
    <location>
        <begin position="12"/>
        <end position="36"/>
    </location>
</feature>
<organism evidence="2 3">
    <name type="scientific">Salsuginibacillus halophilus</name>
    <dbReference type="NCBI Taxonomy" id="517424"/>
    <lineage>
        <taxon>Bacteria</taxon>
        <taxon>Bacillati</taxon>
        <taxon>Bacillota</taxon>
        <taxon>Bacilli</taxon>
        <taxon>Bacillales</taxon>
        <taxon>Bacillaceae</taxon>
        <taxon>Salsuginibacillus</taxon>
    </lineage>
</organism>
<keyword evidence="1" id="KW-1133">Transmembrane helix</keyword>
<dbReference type="AlphaFoldDB" id="A0A2P8HWP5"/>
<gene>
    <name evidence="2" type="ORF">B0H94_103250</name>
</gene>
<keyword evidence="1" id="KW-0812">Transmembrane</keyword>
<evidence type="ECO:0000256" key="1">
    <source>
        <dbReference type="SAM" id="Phobius"/>
    </source>
</evidence>
<comment type="caution">
    <text evidence="2">The sequence shown here is derived from an EMBL/GenBank/DDBJ whole genome shotgun (WGS) entry which is preliminary data.</text>
</comment>
<evidence type="ECO:0000313" key="3">
    <source>
        <dbReference type="Proteomes" id="UP000242310"/>
    </source>
</evidence>
<name>A0A2P8HWP5_9BACI</name>
<dbReference type="EMBL" id="PYAV01000003">
    <property type="protein sequence ID" value="PSL50637.1"/>
    <property type="molecule type" value="Genomic_DNA"/>
</dbReference>
<keyword evidence="1" id="KW-0472">Membrane</keyword>
<feature type="transmembrane region" description="Helical" evidence="1">
    <location>
        <begin position="48"/>
        <end position="66"/>
    </location>
</feature>
<keyword evidence="3" id="KW-1185">Reference proteome</keyword>
<dbReference type="Proteomes" id="UP000242310">
    <property type="component" value="Unassembled WGS sequence"/>
</dbReference>
<sequence>MKKWGKTRELGLWGYVFLYGILMYASGFLLTSYVFYTYQGYFFVFYEHLLPSIIFGSLMGICIWFLSERQYKKYVENNRW</sequence>
<proteinExistence type="predicted"/>
<protein>
    <submittedName>
        <fullName evidence="2">Uncharacterized protein</fullName>
    </submittedName>
</protein>
<accession>A0A2P8HWP5</accession>